<protein>
    <submittedName>
        <fullName evidence="1">Uncharacterized protein</fullName>
    </submittedName>
</protein>
<dbReference type="EMBL" id="SPHZ02000005">
    <property type="protein sequence ID" value="KAF0919736.1"/>
    <property type="molecule type" value="Genomic_DNA"/>
</dbReference>
<organism evidence="1 2">
    <name type="scientific">Oryza meyeriana var. granulata</name>
    <dbReference type="NCBI Taxonomy" id="110450"/>
    <lineage>
        <taxon>Eukaryota</taxon>
        <taxon>Viridiplantae</taxon>
        <taxon>Streptophyta</taxon>
        <taxon>Embryophyta</taxon>
        <taxon>Tracheophyta</taxon>
        <taxon>Spermatophyta</taxon>
        <taxon>Magnoliopsida</taxon>
        <taxon>Liliopsida</taxon>
        <taxon>Poales</taxon>
        <taxon>Poaceae</taxon>
        <taxon>BOP clade</taxon>
        <taxon>Oryzoideae</taxon>
        <taxon>Oryzeae</taxon>
        <taxon>Oryzinae</taxon>
        <taxon>Oryza</taxon>
        <taxon>Oryza meyeriana</taxon>
    </lineage>
</organism>
<evidence type="ECO:0000313" key="2">
    <source>
        <dbReference type="Proteomes" id="UP000479710"/>
    </source>
</evidence>
<gene>
    <name evidence="1" type="ORF">E2562_031079</name>
</gene>
<name>A0A6G1E5A9_9ORYZ</name>
<comment type="caution">
    <text evidence="1">The sequence shown here is derived from an EMBL/GenBank/DDBJ whole genome shotgun (WGS) entry which is preliminary data.</text>
</comment>
<proteinExistence type="predicted"/>
<reference evidence="1 2" key="1">
    <citation type="submission" date="2019-11" db="EMBL/GenBank/DDBJ databases">
        <title>Whole genome sequence of Oryza granulata.</title>
        <authorList>
            <person name="Li W."/>
        </authorList>
    </citation>
    <scope>NUCLEOTIDE SEQUENCE [LARGE SCALE GENOMIC DNA]</scope>
    <source>
        <strain evidence="2">cv. Menghai</strain>
        <tissue evidence="1">Leaf</tissue>
    </source>
</reference>
<accession>A0A6G1E5A9</accession>
<evidence type="ECO:0000313" key="1">
    <source>
        <dbReference type="EMBL" id="KAF0919736.1"/>
    </source>
</evidence>
<dbReference type="AlphaFoldDB" id="A0A6G1E5A9"/>
<keyword evidence="2" id="KW-1185">Reference proteome</keyword>
<sequence length="63" mass="7077">MNTRREAGKMKALHGPSTTWAQSSWATEKTICILRAVAHFQWDDYCGPRPQAVGLSGETDRWA</sequence>
<dbReference type="Proteomes" id="UP000479710">
    <property type="component" value="Unassembled WGS sequence"/>
</dbReference>